<feature type="region of interest" description="Disordered" evidence="1">
    <location>
        <begin position="1"/>
        <end position="20"/>
    </location>
</feature>
<reference evidence="2 3" key="1">
    <citation type="submission" date="2020-08" db="EMBL/GenBank/DDBJ databases">
        <authorList>
            <person name="Koutsovoulos G."/>
            <person name="Danchin GJ E."/>
        </authorList>
    </citation>
    <scope>NUCLEOTIDE SEQUENCE [LARGE SCALE GENOMIC DNA]</scope>
</reference>
<evidence type="ECO:0000313" key="2">
    <source>
        <dbReference type="EMBL" id="CAD2193278.1"/>
    </source>
</evidence>
<protein>
    <submittedName>
        <fullName evidence="2">Uncharacterized protein</fullName>
    </submittedName>
</protein>
<dbReference type="GO" id="GO:0008270">
    <property type="term" value="F:zinc ion binding"/>
    <property type="evidence" value="ECO:0007669"/>
    <property type="project" value="InterPro"/>
</dbReference>
<dbReference type="SUPFAM" id="SSF57756">
    <property type="entry name" value="Retrovirus zinc finger-like domains"/>
    <property type="match status" value="1"/>
</dbReference>
<feature type="compositionally biased region" description="Polar residues" evidence="1">
    <location>
        <begin position="10"/>
        <end position="20"/>
    </location>
</feature>
<evidence type="ECO:0000256" key="1">
    <source>
        <dbReference type="SAM" id="MobiDB-lite"/>
    </source>
</evidence>
<evidence type="ECO:0000313" key="3">
    <source>
        <dbReference type="Proteomes" id="UP000580250"/>
    </source>
</evidence>
<proteinExistence type="predicted"/>
<feature type="compositionally biased region" description="Polar residues" evidence="1">
    <location>
        <begin position="359"/>
        <end position="381"/>
    </location>
</feature>
<dbReference type="GO" id="GO:0003676">
    <property type="term" value="F:nucleic acid binding"/>
    <property type="evidence" value="ECO:0007669"/>
    <property type="project" value="InterPro"/>
</dbReference>
<feature type="compositionally biased region" description="Polar residues" evidence="1">
    <location>
        <begin position="389"/>
        <end position="420"/>
    </location>
</feature>
<gene>
    <name evidence="2" type="ORF">MENT_LOCUS46215</name>
</gene>
<dbReference type="PANTHER" id="PTHR31524">
    <property type="match status" value="1"/>
</dbReference>
<name>A0A6V7X1U8_MELEN</name>
<feature type="region of interest" description="Disordered" evidence="1">
    <location>
        <begin position="359"/>
        <end position="425"/>
    </location>
</feature>
<dbReference type="AlphaFoldDB" id="A0A6V7X1U8"/>
<accession>A0A6V7X1U8</accession>
<organism evidence="2 3">
    <name type="scientific">Meloidogyne enterolobii</name>
    <name type="common">Root-knot nematode worm</name>
    <name type="synonym">Meloidogyne mayaguensis</name>
    <dbReference type="NCBI Taxonomy" id="390850"/>
    <lineage>
        <taxon>Eukaryota</taxon>
        <taxon>Metazoa</taxon>
        <taxon>Ecdysozoa</taxon>
        <taxon>Nematoda</taxon>
        <taxon>Chromadorea</taxon>
        <taxon>Rhabditida</taxon>
        <taxon>Tylenchina</taxon>
        <taxon>Tylenchomorpha</taxon>
        <taxon>Tylenchoidea</taxon>
        <taxon>Meloidogynidae</taxon>
        <taxon>Meloidogyninae</taxon>
        <taxon>Meloidogyne</taxon>
    </lineage>
</organism>
<dbReference type="EMBL" id="CAJEWN010001017">
    <property type="protein sequence ID" value="CAD2193278.1"/>
    <property type="molecule type" value="Genomic_DNA"/>
</dbReference>
<comment type="caution">
    <text evidence="2">The sequence shown here is derived from an EMBL/GenBank/DDBJ whole genome shotgun (WGS) entry which is preliminary data.</text>
</comment>
<sequence>MPLLPDEEGSTNSSRDNNTIITPEGAINDIGDLSLTVVDRKLFNEKILSTTARLSDVDNVHKNLIRTEDGVNRLSRVLNRRINQNSRDIKTLTDETSELSARINTLNLEQNVNNNSIVVETPVANRVAQPALNTIPNRPNRENRTEEAAPLEINPEGFHKINMLSAENFPSFTIFSGSSVLDFERWARKFNDLIDCNGGKWDEKEKIARLKACLDGKPRRIFEKISEANKTTLAGAIKKIHESLDTTQNRELTYKALSVCRQKEGESVDEFSARLIPLVEASTVDQTGKASEEILCRLFLEKLTPNLQFLTRTLTGPNRKDFDTLQLNAHEAEIMLSVNPKPSFYPICQVEDNTVPQFQYKSPPNYPNGNFKTWAPTNPNRQPLGRPNRFQNSGNRSWQSGQQYSNRPRNPRITNWNRGPQQDKRWNNRPVCNYCKKVGHLAFNCFKRRSDFTQPRNSIRVLEDQNRILQGQINQIANSVQKLAFKQTAEADTRKINSIQKIDIPSAAAASKLNSTEKNVQNKISSWEPKIGPKFLPIFTLLALSMFAPTINCKEFIPVPSAPMICQTHLQPMIWSLPKFSGCPKIDLDTSKAPTKQKRIIYVSNPLEYSTKAWACRKVNKIVQKYTSLTGVPVTQNLNSEIIAIRPEECRQMAYNKRCDLGNLQNETGLWHTNRKIDLTPRPWLLGSFSWKKEQIENCYAYETEVYSHFGAKTIITPAGATHDCHYSKGFCTLNDNTVVVWEPELNKMCRYKMIGAMLGHNLGNIWVSNLGEIGLSSHLERKVYDCGKNLTVSDQGPAYVITFEKRNKRDLFNVIYEGAVSSSQLAAQLTYLQANLTNSVNTAFAQAFHTFCDFLKDTQRWIEASYLSNPTNLARFIHQNNFIIAKKAGVSLLKTWPCVPFTLNTNFIQRV</sequence>
<dbReference type="Proteomes" id="UP000580250">
    <property type="component" value="Unassembled WGS sequence"/>
</dbReference>
<dbReference type="PANTHER" id="PTHR31524:SF2">
    <property type="entry name" value="PROTEIN CBG10426"/>
    <property type="match status" value="1"/>
</dbReference>
<dbReference type="InterPro" id="IPR036875">
    <property type="entry name" value="Znf_CCHC_sf"/>
</dbReference>
<dbReference type="OrthoDB" id="10054156at2759"/>